<name>A0A7J6VIJ5_THATH</name>
<protein>
    <submittedName>
        <fullName evidence="1">Uncharacterized protein</fullName>
    </submittedName>
</protein>
<proteinExistence type="predicted"/>
<evidence type="ECO:0000313" key="1">
    <source>
        <dbReference type="EMBL" id="KAF5184924.1"/>
    </source>
</evidence>
<reference evidence="1 2" key="1">
    <citation type="submission" date="2020-06" db="EMBL/GenBank/DDBJ databases">
        <title>Transcriptomic and genomic resources for Thalictrum thalictroides and T. hernandezii: Facilitating candidate gene discovery in an emerging model plant lineage.</title>
        <authorList>
            <person name="Arias T."/>
            <person name="Riano-Pachon D.M."/>
            <person name="Di Stilio V.S."/>
        </authorList>
    </citation>
    <scope>NUCLEOTIDE SEQUENCE [LARGE SCALE GENOMIC DNA]</scope>
    <source>
        <strain evidence="2">cv. WT478/WT964</strain>
        <tissue evidence="1">Leaves</tissue>
    </source>
</reference>
<dbReference type="Proteomes" id="UP000554482">
    <property type="component" value="Unassembled WGS sequence"/>
</dbReference>
<keyword evidence="2" id="KW-1185">Reference proteome</keyword>
<evidence type="ECO:0000313" key="2">
    <source>
        <dbReference type="Proteomes" id="UP000554482"/>
    </source>
</evidence>
<accession>A0A7J6VIJ5</accession>
<organism evidence="1 2">
    <name type="scientific">Thalictrum thalictroides</name>
    <name type="common">Rue-anemone</name>
    <name type="synonym">Anemone thalictroides</name>
    <dbReference type="NCBI Taxonomy" id="46969"/>
    <lineage>
        <taxon>Eukaryota</taxon>
        <taxon>Viridiplantae</taxon>
        <taxon>Streptophyta</taxon>
        <taxon>Embryophyta</taxon>
        <taxon>Tracheophyta</taxon>
        <taxon>Spermatophyta</taxon>
        <taxon>Magnoliopsida</taxon>
        <taxon>Ranunculales</taxon>
        <taxon>Ranunculaceae</taxon>
        <taxon>Thalictroideae</taxon>
        <taxon>Thalictrum</taxon>
    </lineage>
</organism>
<comment type="caution">
    <text evidence="1">The sequence shown here is derived from an EMBL/GenBank/DDBJ whole genome shotgun (WGS) entry which is preliminary data.</text>
</comment>
<gene>
    <name evidence="1" type="ORF">FRX31_025489</name>
</gene>
<dbReference type="EMBL" id="JABWDY010031416">
    <property type="protein sequence ID" value="KAF5184924.1"/>
    <property type="molecule type" value="Genomic_DNA"/>
</dbReference>
<sequence length="106" mass="12146">MACCISASSAPLFCISKLKSQFNAKQQPHYYSLLNNKHHISKASFFSIQNFPLFTRMPLYSEHRLRHKKLLSTGGEGEEAKPLVSEESQEVFAWSSVILPHSKRRH</sequence>
<dbReference type="AlphaFoldDB" id="A0A7J6VIJ5"/>